<dbReference type="Proteomes" id="UP000254889">
    <property type="component" value="Chromosome"/>
</dbReference>
<organism evidence="2 3">
    <name type="scientific">Pseudolabrys taiwanensis</name>
    <dbReference type="NCBI Taxonomy" id="331696"/>
    <lineage>
        <taxon>Bacteria</taxon>
        <taxon>Pseudomonadati</taxon>
        <taxon>Pseudomonadota</taxon>
        <taxon>Alphaproteobacteria</taxon>
        <taxon>Hyphomicrobiales</taxon>
        <taxon>Xanthobacteraceae</taxon>
        <taxon>Pseudolabrys</taxon>
    </lineage>
</organism>
<evidence type="ECO:0000313" key="2">
    <source>
        <dbReference type="EMBL" id="AXK79693.1"/>
    </source>
</evidence>
<evidence type="ECO:0008006" key="4">
    <source>
        <dbReference type="Google" id="ProtNLM"/>
    </source>
</evidence>
<evidence type="ECO:0000313" key="3">
    <source>
        <dbReference type="Proteomes" id="UP000254889"/>
    </source>
</evidence>
<keyword evidence="3" id="KW-1185">Reference proteome</keyword>
<keyword evidence="1" id="KW-0732">Signal</keyword>
<dbReference type="Pfam" id="PF06411">
    <property type="entry name" value="HdeA"/>
    <property type="match status" value="1"/>
</dbReference>
<dbReference type="EMBL" id="CP031417">
    <property type="protein sequence ID" value="AXK79693.1"/>
    <property type="molecule type" value="Genomic_DNA"/>
</dbReference>
<dbReference type="RefSeq" id="WP_162826767.1">
    <property type="nucleotide sequence ID" value="NZ_CP031417.1"/>
</dbReference>
<accession>A0A345ZRZ6</accession>
<sequence length="103" mass="11417">MKYSRAILLAAALALAAGGLSSTAHAQLTVRMGDIKCEQYLAMSPEQSRNFSSWLSGWYSYQTGKTTIDLVTHQKNIAKIKDWCKFNRRETVMSGLDRATGAQ</sequence>
<proteinExistence type="predicted"/>
<dbReference type="KEGG" id="ptaw:DW352_03655"/>
<name>A0A345ZRZ6_9HYPH</name>
<dbReference type="InterPro" id="IPR010486">
    <property type="entry name" value="HNS-dep_expression_A/B"/>
</dbReference>
<feature type="signal peptide" evidence="1">
    <location>
        <begin position="1"/>
        <end position="26"/>
    </location>
</feature>
<gene>
    <name evidence="2" type="ORF">DW352_03655</name>
</gene>
<evidence type="ECO:0000256" key="1">
    <source>
        <dbReference type="SAM" id="SignalP"/>
    </source>
</evidence>
<dbReference type="AlphaFoldDB" id="A0A345ZRZ6"/>
<feature type="chain" id="PRO_5017062690" description="HdeA/HdeB family protein" evidence="1">
    <location>
        <begin position="27"/>
        <end position="103"/>
    </location>
</feature>
<reference evidence="2 3" key="1">
    <citation type="submission" date="2018-07" db="EMBL/GenBank/DDBJ databases">
        <authorList>
            <person name="Quirk P.G."/>
            <person name="Krulwich T.A."/>
        </authorList>
    </citation>
    <scope>NUCLEOTIDE SEQUENCE [LARGE SCALE GENOMIC DNA]</scope>
    <source>
        <strain evidence="2 3">CC-BB4</strain>
    </source>
</reference>
<protein>
    <recommendedName>
        <fullName evidence="4">HdeA/HdeB family protein</fullName>
    </recommendedName>
</protein>